<proteinExistence type="predicted"/>
<feature type="transmembrane region" description="Helical" evidence="1">
    <location>
        <begin position="88"/>
        <end position="114"/>
    </location>
</feature>
<gene>
    <name evidence="2" type="ORF">METZ01_LOCUS145211</name>
</gene>
<evidence type="ECO:0000313" key="2">
    <source>
        <dbReference type="EMBL" id="SVA92357.1"/>
    </source>
</evidence>
<protein>
    <submittedName>
        <fullName evidence="2">Uncharacterized protein</fullName>
    </submittedName>
</protein>
<keyword evidence="1" id="KW-0812">Transmembrane</keyword>
<accession>A0A381ZU70</accession>
<dbReference type="AlphaFoldDB" id="A0A381ZU70"/>
<keyword evidence="1" id="KW-1133">Transmembrane helix</keyword>
<dbReference type="EMBL" id="UINC01022532">
    <property type="protein sequence ID" value="SVA92357.1"/>
    <property type="molecule type" value="Genomic_DNA"/>
</dbReference>
<keyword evidence="1" id="KW-0472">Membrane</keyword>
<feature type="non-terminal residue" evidence="2">
    <location>
        <position position="118"/>
    </location>
</feature>
<sequence length="118" mass="13053">MNIFLPLQTKIVISSLVVLVGFSMFVPPVLAHGFGERYDLPIPLNYFLVGASATVALSFVVIGWFIRQGGNTSEYPRLNLWGNFVFRVIARCFSMFVGILSVFLLVLTVVSGIYGTED</sequence>
<name>A0A381ZU70_9ZZZZ</name>
<feature type="transmembrane region" description="Helical" evidence="1">
    <location>
        <begin position="47"/>
        <end position="67"/>
    </location>
</feature>
<reference evidence="2" key="1">
    <citation type="submission" date="2018-05" db="EMBL/GenBank/DDBJ databases">
        <authorList>
            <person name="Lanie J.A."/>
            <person name="Ng W.-L."/>
            <person name="Kazmierczak K.M."/>
            <person name="Andrzejewski T.M."/>
            <person name="Davidsen T.M."/>
            <person name="Wayne K.J."/>
            <person name="Tettelin H."/>
            <person name="Glass J.I."/>
            <person name="Rusch D."/>
            <person name="Podicherti R."/>
            <person name="Tsui H.-C.T."/>
            <person name="Winkler M.E."/>
        </authorList>
    </citation>
    <scope>NUCLEOTIDE SEQUENCE</scope>
</reference>
<organism evidence="2">
    <name type="scientific">marine metagenome</name>
    <dbReference type="NCBI Taxonomy" id="408172"/>
    <lineage>
        <taxon>unclassified sequences</taxon>
        <taxon>metagenomes</taxon>
        <taxon>ecological metagenomes</taxon>
    </lineage>
</organism>
<evidence type="ECO:0000256" key="1">
    <source>
        <dbReference type="SAM" id="Phobius"/>
    </source>
</evidence>